<protein>
    <recommendedName>
        <fullName evidence="7">Large ribosomal subunit protein uL4m</fullName>
    </recommendedName>
    <alternativeName>
        <fullName evidence="8">39S ribosomal protein L4, mitochondrial</fullName>
    </alternativeName>
</protein>
<feature type="region of interest" description="Disordered" evidence="9">
    <location>
        <begin position="423"/>
        <end position="453"/>
    </location>
</feature>
<keyword evidence="4" id="KW-0689">Ribosomal protein</keyword>
<feature type="region of interest" description="Disordered" evidence="9">
    <location>
        <begin position="623"/>
        <end position="644"/>
    </location>
</feature>
<dbReference type="InterPro" id="IPR027193">
    <property type="entry name" value="Noc4"/>
</dbReference>
<evidence type="ECO:0000256" key="8">
    <source>
        <dbReference type="ARBA" id="ARBA00082711"/>
    </source>
</evidence>
<dbReference type="GO" id="GO:0030692">
    <property type="term" value="C:Noc4p-Nop14p complex"/>
    <property type="evidence" value="ECO:0007669"/>
    <property type="project" value="TreeGrafter"/>
</dbReference>
<reference evidence="13" key="1">
    <citation type="submission" date="2017-02" db="UniProtKB">
        <authorList>
            <consortium name="WormBaseParasite"/>
        </authorList>
    </citation>
    <scope>IDENTIFICATION</scope>
</reference>
<comment type="similarity">
    <text evidence="3">Belongs to the universal ribosomal protein uL4 family.</text>
</comment>
<evidence type="ECO:0000313" key="12">
    <source>
        <dbReference type="Proteomes" id="UP000278627"/>
    </source>
</evidence>
<evidence type="ECO:0000256" key="4">
    <source>
        <dbReference type="ARBA" id="ARBA00022980"/>
    </source>
</evidence>
<dbReference type="GO" id="GO:0005840">
    <property type="term" value="C:ribosome"/>
    <property type="evidence" value="ECO:0007669"/>
    <property type="project" value="UniProtKB-KW"/>
</dbReference>
<dbReference type="GO" id="GO:0042254">
    <property type="term" value="P:ribosome biogenesis"/>
    <property type="evidence" value="ECO:0007669"/>
    <property type="project" value="InterPro"/>
</dbReference>
<keyword evidence="5" id="KW-0496">Mitochondrion</keyword>
<reference evidence="11 12" key="2">
    <citation type="submission" date="2018-11" db="EMBL/GenBank/DDBJ databases">
        <authorList>
            <consortium name="Pathogen Informatics"/>
        </authorList>
    </citation>
    <scope>NUCLEOTIDE SEQUENCE [LARGE SCALE GENOMIC DNA]</scope>
</reference>
<feature type="compositionally biased region" description="Basic and acidic residues" evidence="9">
    <location>
        <begin position="423"/>
        <end position="434"/>
    </location>
</feature>
<dbReference type="GO" id="GO:0032040">
    <property type="term" value="C:small-subunit processome"/>
    <property type="evidence" value="ECO:0007669"/>
    <property type="project" value="TreeGrafter"/>
</dbReference>
<gene>
    <name evidence="11" type="ORF">BPAG_LOCUS1601</name>
</gene>
<dbReference type="STRING" id="6280.A0A0N4T0H4"/>
<organism evidence="13">
    <name type="scientific">Brugia pahangi</name>
    <name type="common">Filarial nematode worm</name>
    <dbReference type="NCBI Taxonomy" id="6280"/>
    <lineage>
        <taxon>Eukaryota</taxon>
        <taxon>Metazoa</taxon>
        <taxon>Ecdysozoa</taxon>
        <taxon>Nematoda</taxon>
        <taxon>Chromadorea</taxon>
        <taxon>Rhabditida</taxon>
        <taxon>Spirurina</taxon>
        <taxon>Spiruromorpha</taxon>
        <taxon>Filarioidea</taxon>
        <taxon>Onchocercidae</taxon>
        <taxon>Brugia</taxon>
    </lineage>
</organism>
<dbReference type="GO" id="GO:0003735">
    <property type="term" value="F:structural constituent of ribosome"/>
    <property type="evidence" value="ECO:0007669"/>
    <property type="project" value="InterPro"/>
</dbReference>
<dbReference type="WBParaSite" id="BPAG_0000162001-mRNA-1">
    <property type="protein sequence ID" value="BPAG_0000162001-mRNA-1"/>
    <property type="gene ID" value="BPAG_0000162001"/>
</dbReference>
<dbReference type="InterPro" id="IPR002136">
    <property type="entry name" value="Ribosomal_uL4"/>
</dbReference>
<dbReference type="Gene3D" id="3.40.1370.10">
    <property type="match status" value="1"/>
</dbReference>
<evidence type="ECO:0000256" key="3">
    <source>
        <dbReference type="ARBA" id="ARBA00010528"/>
    </source>
</evidence>
<evidence type="ECO:0000256" key="6">
    <source>
        <dbReference type="ARBA" id="ARBA00023274"/>
    </source>
</evidence>
<dbReference type="SUPFAM" id="SSF52166">
    <property type="entry name" value="Ribosomal protein L4"/>
    <property type="match status" value="1"/>
</dbReference>
<proteinExistence type="inferred from homology"/>
<keyword evidence="6" id="KW-0687">Ribonucleoprotein</keyword>
<dbReference type="PANTHER" id="PTHR12455:SF0">
    <property type="entry name" value="NUCLEOLAR COMPLEX PROTEIN 4 HOMOLOG"/>
    <property type="match status" value="1"/>
</dbReference>
<evidence type="ECO:0000256" key="1">
    <source>
        <dbReference type="ARBA" id="ARBA00004173"/>
    </source>
</evidence>
<dbReference type="PANTHER" id="PTHR12455">
    <property type="entry name" value="NUCLEOLAR COMPLEX PROTEIN 4"/>
    <property type="match status" value="1"/>
</dbReference>
<dbReference type="Pfam" id="PF00573">
    <property type="entry name" value="Ribosomal_L4"/>
    <property type="match status" value="1"/>
</dbReference>
<dbReference type="GO" id="GO:0005743">
    <property type="term" value="C:mitochondrial inner membrane"/>
    <property type="evidence" value="ECO:0007669"/>
    <property type="project" value="UniProtKB-ARBA"/>
</dbReference>
<evidence type="ECO:0000259" key="10">
    <source>
        <dbReference type="Pfam" id="PF03914"/>
    </source>
</evidence>
<comment type="similarity">
    <text evidence="2">Belongs to the CBF/MAK21 family.</text>
</comment>
<evidence type="ECO:0000313" key="13">
    <source>
        <dbReference type="WBParaSite" id="BPAG_0000162001-mRNA-1"/>
    </source>
</evidence>
<dbReference type="Pfam" id="PF03914">
    <property type="entry name" value="CBF"/>
    <property type="match status" value="1"/>
</dbReference>
<dbReference type="InterPro" id="IPR023574">
    <property type="entry name" value="Ribosomal_uL4_dom_sf"/>
</dbReference>
<keyword evidence="12" id="KW-1185">Reference proteome</keyword>
<comment type="subcellular location">
    <subcellularLocation>
        <location evidence="1">Mitochondrion</location>
    </subcellularLocation>
</comment>
<feature type="domain" description="CCAAT-binding factor" evidence="10">
    <location>
        <begin position="237"/>
        <end position="384"/>
    </location>
</feature>
<feature type="compositionally biased region" description="Basic residues" evidence="9">
    <location>
        <begin position="633"/>
        <end position="644"/>
    </location>
</feature>
<evidence type="ECO:0000313" key="11">
    <source>
        <dbReference type="EMBL" id="VDN82787.1"/>
    </source>
</evidence>
<evidence type="ECO:0000256" key="7">
    <source>
        <dbReference type="ARBA" id="ARBA00040565"/>
    </source>
</evidence>
<dbReference type="InterPro" id="IPR005612">
    <property type="entry name" value="CCAAT-binding_factor"/>
</dbReference>
<dbReference type="GO" id="GO:0006412">
    <property type="term" value="P:translation"/>
    <property type="evidence" value="ECO:0007669"/>
    <property type="project" value="InterPro"/>
</dbReference>
<dbReference type="AlphaFoldDB" id="A0A0N4T0H4"/>
<evidence type="ECO:0000256" key="2">
    <source>
        <dbReference type="ARBA" id="ARBA00007797"/>
    </source>
</evidence>
<dbReference type="Proteomes" id="UP000278627">
    <property type="component" value="Unassembled WGS sequence"/>
</dbReference>
<evidence type="ECO:0000256" key="9">
    <source>
        <dbReference type="SAM" id="MobiDB-lite"/>
    </source>
</evidence>
<sequence length="816" mass="95593">MTSVGKRPSRVKRLQHQIINPLCLIAGENNRPTVIPKGCEMECRSDAEIWKEKFATFLSEDLAEELMKIKAFSVDKAGKRVIAEPLNYALCGFVDLLSNTVKIGPKRLRELDSSFFRHRDLYILVLKKVISKIPDLREEVQFWNMYHFLQFLPLPSKKLHTAFYETKTNIISRHWKVRKAKRYYQEAWLLLVKHKLPKHLLKKLVPYLNDHVLDSFREPFLIGDFLFRVFKMGEVFALLSLAGIFKLIVKYNFEFPNFYQCAYELITPSICYLTYREKFFTLLDTFLSSSHLPTYIVAAFVKRLSWLTLLAPISCQEPLFALIGNLITRHKDVEFLMHRDNPETFSDDPYNEKQMDLQKCGAFESSLWEIKVLQRHWFIDIAKRANFVNRGMQRMESFVRWKNDEQYFTELLSRRFGSEPLKNKEKGKFRRNQDSESSDDSSQKNDDHPVKKRPKLFRNTKSYNCVIAISDREPPVHLFIVDLMPPVRLVHFFFKWDWFISGIHIYIYIISYFMSSAQLVRVLSLFGRNPLRRNVLSFSQNASEIPATSEELALWKVDKNNPFLEIPQAWVTTLARKEESRMDLISLHPNIFRTMPRIDLLHRNITWQENYRNLAITKQLSKKEMPGGGHKPWPQKKTGRHHAGSIRSPHFRLGGFANGIRGPKTWFYVLPDAIRLEGLCIAVTIKHAQNDLVIVDNFASLPNADAQFMHDLADSRNWGYSILFINDSSEVPENMAKVCDEIPTFNVMPVYGINCFSLVKHDTVIFSLAALQLFQSRILFHKNRAQTLQRKYRYVDYKKIIMNEAEKLDPVHVPFI</sequence>
<dbReference type="FunFam" id="3.40.1370.10:FF:000005">
    <property type="entry name" value="39S ribosomal protein L4, mitochondrial"/>
    <property type="match status" value="1"/>
</dbReference>
<evidence type="ECO:0000256" key="5">
    <source>
        <dbReference type="ARBA" id="ARBA00023128"/>
    </source>
</evidence>
<name>A0A0N4T0H4_BRUPA</name>
<dbReference type="EMBL" id="UZAD01000138">
    <property type="protein sequence ID" value="VDN82787.1"/>
    <property type="molecule type" value="Genomic_DNA"/>
</dbReference>
<accession>A0A0N4T0H4</accession>